<dbReference type="EMBL" id="KV878586">
    <property type="protein sequence ID" value="OJJ59130.1"/>
    <property type="molecule type" value="Genomic_DNA"/>
</dbReference>
<feature type="compositionally biased region" description="Low complexity" evidence="1">
    <location>
        <begin position="534"/>
        <end position="554"/>
    </location>
</feature>
<dbReference type="AlphaFoldDB" id="A0A1L9TI81"/>
<feature type="compositionally biased region" description="Low complexity" evidence="1">
    <location>
        <begin position="277"/>
        <end position="289"/>
    </location>
</feature>
<evidence type="ECO:0000313" key="3">
    <source>
        <dbReference type="Proteomes" id="UP000184356"/>
    </source>
</evidence>
<dbReference type="RefSeq" id="XP_040702936.1">
    <property type="nucleotide sequence ID" value="XM_040844905.1"/>
</dbReference>
<organism evidence="2 3">
    <name type="scientific">Aspergillus sydowii CBS 593.65</name>
    <dbReference type="NCBI Taxonomy" id="1036612"/>
    <lineage>
        <taxon>Eukaryota</taxon>
        <taxon>Fungi</taxon>
        <taxon>Dikarya</taxon>
        <taxon>Ascomycota</taxon>
        <taxon>Pezizomycotina</taxon>
        <taxon>Eurotiomycetes</taxon>
        <taxon>Eurotiomycetidae</taxon>
        <taxon>Eurotiales</taxon>
        <taxon>Aspergillaceae</taxon>
        <taxon>Aspergillus</taxon>
        <taxon>Aspergillus subgen. Nidulantes</taxon>
    </lineage>
</organism>
<evidence type="ECO:0000256" key="1">
    <source>
        <dbReference type="SAM" id="MobiDB-lite"/>
    </source>
</evidence>
<proteinExistence type="predicted"/>
<feature type="compositionally biased region" description="Polar residues" evidence="1">
    <location>
        <begin position="55"/>
        <end position="72"/>
    </location>
</feature>
<dbReference type="Proteomes" id="UP000184356">
    <property type="component" value="Unassembled WGS sequence"/>
</dbReference>
<gene>
    <name evidence="2" type="ORF">ASPSYDRAFT_31745</name>
</gene>
<feature type="compositionally biased region" description="Basic and acidic residues" evidence="1">
    <location>
        <begin position="84"/>
        <end position="121"/>
    </location>
</feature>
<dbReference type="VEuPathDB" id="FungiDB:ASPSYDRAFT_31745"/>
<feature type="compositionally biased region" description="Polar residues" evidence="1">
    <location>
        <begin position="260"/>
        <end position="269"/>
    </location>
</feature>
<name>A0A1L9TI81_9EURO</name>
<feature type="compositionally biased region" description="Acidic residues" evidence="1">
    <location>
        <begin position="326"/>
        <end position="343"/>
    </location>
</feature>
<feature type="region of interest" description="Disordered" evidence="1">
    <location>
        <begin position="16"/>
        <end position="658"/>
    </location>
</feature>
<evidence type="ECO:0000313" key="2">
    <source>
        <dbReference type="EMBL" id="OJJ59130.1"/>
    </source>
</evidence>
<reference evidence="3" key="1">
    <citation type="journal article" date="2017" name="Genome Biol.">
        <title>Comparative genomics reveals high biological diversity and specific adaptations in the industrially and medically important fungal genus Aspergillus.</title>
        <authorList>
            <person name="de Vries R.P."/>
            <person name="Riley R."/>
            <person name="Wiebenga A."/>
            <person name="Aguilar-Osorio G."/>
            <person name="Amillis S."/>
            <person name="Uchima C.A."/>
            <person name="Anderluh G."/>
            <person name="Asadollahi M."/>
            <person name="Askin M."/>
            <person name="Barry K."/>
            <person name="Battaglia E."/>
            <person name="Bayram O."/>
            <person name="Benocci T."/>
            <person name="Braus-Stromeyer S.A."/>
            <person name="Caldana C."/>
            <person name="Canovas D."/>
            <person name="Cerqueira G.C."/>
            <person name="Chen F."/>
            <person name="Chen W."/>
            <person name="Choi C."/>
            <person name="Clum A."/>
            <person name="Dos Santos R.A."/>
            <person name="Damasio A.R."/>
            <person name="Diallinas G."/>
            <person name="Emri T."/>
            <person name="Fekete E."/>
            <person name="Flipphi M."/>
            <person name="Freyberg S."/>
            <person name="Gallo A."/>
            <person name="Gournas C."/>
            <person name="Habgood R."/>
            <person name="Hainaut M."/>
            <person name="Harispe M.L."/>
            <person name="Henrissat B."/>
            <person name="Hilden K.S."/>
            <person name="Hope R."/>
            <person name="Hossain A."/>
            <person name="Karabika E."/>
            <person name="Karaffa L."/>
            <person name="Karanyi Z."/>
            <person name="Krasevec N."/>
            <person name="Kuo A."/>
            <person name="Kusch H."/>
            <person name="LaButti K."/>
            <person name="Lagendijk E.L."/>
            <person name="Lapidus A."/>
            <person name="Levasseur A."/>
            <person name="Lindquist E."/>
            <person name="Lipzen A."/>
            <person name="Logrieco A.F."/>
            <person name="MacCabe A."/>
            <person name="Maekelae M.R."/>
            <person name="Malavazi I."/>
            <person name="Melin P."/>
            <person name="Meyer V."/>
            <person name="Mielnichuk N."/>
            <person name="Miskei M."/>
            <person name="Molnar A.P."/>
            <person name="Mule G."/>
            <person name="Ngan C.Y."/>
            <person name="Orejas M."/>
            <person name="Orosz E."/>
            <person name="Ouedraogo J.P."/>
            <person name="Overkamp K.M."/>
            <person name="Park H.-S."/>
            <person name="Perrone G."/>
            <person name="Piumi F."/>
            <person name="Punt P.J."/>
            <person name="Ram A.F."/>
            <person name="Ramon A."/>
            <person name="Rauscher S."/>
            <person name="Record E."/>
            <person name="Riano-Pachon D.M."/>
            <person name="Robert V."/>
            <person name="Roehrig J."/>
            <person name="Ruller R."/>
            <person name="Salamov A."/>
            <person name="Salih N.S."/>
            <person name="Samson R.A."/>
            <person name="Sandor E."/>
            <person name="Sanguinetti M."/>
            <person name="Schuetze T."/>
            <person name="Sepcic K."/>
            <person name="Shelest E."/>
            <person name="Sherlock G."/>
            <person name="Sophianopoulou V."/>
            <person name="Squina F.M."/>
            <person name="Sun H."/>
            <person name="Susca A."/>
            <person name="Todd R.B."/>
            <person name="Tsang A."/>
            <person name="Unkles S.E."/>
            <person name="van de Wiele N."/>
            <person name="van Rossen-Uffink D."/>
            <person name="Oliveira J.V."/>
            <person name="Vesth T.C."/>
            <person name="Visser J."/>
            <person name="Yu J.-H."/>
            <person name="Zhou M."/>
            <person name="Andersen M.R."/>
            <person name="Archer D.B."/>
            <person name="Baker S.E."/>
            <person name="Benoit I."/>
            <person name="Brakhage A.A."/>
            <person name="Braus G.H."/>
            <person name="Fischer R."/>
            <person name="Frisvad J.C."/>
            <person name="Goldman G.H."/>
            <person name="Houbraken J."/>
            <person name="Oakley B."/>
            <person name="Pocsi I."/>
            <person name="Scazzocchio C."/>
            <person name="Seiboth B."/>
            <person name="vanKuyk P.A."/>
            <person name="Wortman J."/>
            <person name="Dyer P.S."/>
            <person name="Grigoriev I.V."/>
        </authorList>
    </citation>
    <scope>NUCLEOTIDE SEQUENCE [LARGE SCALE GENOMIC DNA]</scope>
    <source>
        <strain evidence="3">CBS 593.65</strain>
    </source>
</reference>
<feature type="compositionally biased region" description="Polar residues" evidence="1">
    <location>
        <begin position="577"/>
        <end position="592"/>
    </location>
</feature>
<accession>A0A1L9TI81</accession>
<feature type="compositionally biased region" description="Basic and acidic residues" evidence="1">
    <location>
        <begin position="36"/>
        <end position="48"/>
    </location>
</feature>
<feature type="compositionally biased region" description="Basic residues" evidence="1">
    <location>
        <begin position="358"/>
        <end position="367"/>
    </location>
</feature>
<protein>
    <submittedName>
        <fullName evidence="2">Uncharacterized protein</fullName>
    </submittedName>
</protein>
<dbReference type="GeneID" id="63760978"/>
<feature type="compositionally biased region" description="Polar residues" evidence="1">
    <location>
        <begin position="207"/>
        <end position="231"/>
    </location>
</feature>
<feature type="compositionally biased region" description="Basic and acidic residues" evidence="1">
    <location>
        <begin position="416"/>
        <end position="433"/>
    </location>
</feature>
<dbReference type="STRING" id="1036612.A0A1L9TI81"/>
<sequence length="658" mass="73159">MSRKVPHAAFVEEYDEETHVSLPETRQVANATAKRSKSDIRKPAREPFVEAASDSGYSSRTAATVNSAQSVPPAQKPPVPLKVDTSHKRTELERVRSRTKERPKERPRDRSARPSRDDKMHAGPFSAGYPPVHVPRSPSRSQRPEQIYTQQYPRSYWDTDRGLYHASTPVEPRQREYRYHSSQGSSYDFPPPSPSPHTSRYPPSAVVQVSQSNRPSGRSARSNSYHANSRPVSFHGMMPPMNGMMYSGSPMDRYGHGPPLSSSAYSNSPVYPPAPPSLYSQQSSYYPFPGAASPPEFHERSLSRPREQQRSRRPSVFEPPPIDYGTSEEEEEEDDEDVEEESPEPTPPPPPPGPPRQARPRLPSHSRSRGEEEYYQYQSMPPPPAPAKSRAPPTIIQKQKRPELPRNPATTASVMSERRPSRSLDMTDLRDVLPEYGYRGPGGRTVIPERNRSLRRPSVAYHDSTRPGGPQVAVENSTRRRRPPTVYNYSPSDELEEKQRDVEEYQASQSSKSAAVPMSLSDALLKAKANSQHAGSDSGSQKSRSASSRGSGSDARTRSGGSGVLTTTRPSEEDDNITMTMNGVTMSFTQESVGGKRISVRTGQTGAVELNIEGKRPKKYLTGGSEYTTTSNNSRKGDRKSDRASRRSSRSTYTGGRY</sequence>
<feature type="compositionally biased region" description="Basic and acidic residues" evidence="1">
    <location>
        <begin position="296"/>
        <end position="310"/>
    </location>
</feature>
<keyword evidence="3" id="KW-1185">Reference proteome</keyword>
<feature type="compositionally biased region" description="Pro residues" evidence="1">
    <location>
        <begin position="344"/>
        <end position="357"/>
    </location>
</feature>
<feature type="compositionally biased region" description="Basic and acidic residues" evidence="1">
    <location>
        <begin position="635"/>
        <end position="645"/>
    </location>
</feature>
<dbReference type="OrthoDB" id="5407458at2759"/>